<dbReference type="PANTHER" id="PTHR46599:SF3">
    <property type="entry name" value="PIGGYBAC TRANSPOSABLE ELEMENT-DERIVED PROTEIN 4"/>
    <property type="match status" value="1"/>
</dbReference>
<feature type="domain" description="PiggyBac transposable element-derived protein" evidence="1">
    <location>
        <begin position="12"/>
        <end position="118"/>
    </location>
</feature>
<accession>A0A1B6HA96</accession>
<dbReference type="InterPro" id="IPR029526">
    <property type="entry name" value="PGBD"/>
</dbReference>
<proteinExistence type="predicted"/>
<protein>
    <recommendedName>
        <fullName evidence="1">PiggyBac transposable element-derived protein domain-containing protein</fullName>
    </recommendedName>
</protein>
<gene>
    <name evidence="2" type="ORF">g.43743</name>
</gene>
<sequence length="119" mass="13591">AHYALSACNGCEMLEAFRGKCSFRRYLPNKPARYGIKIFGLCDARTYYTANLEIYPARQPPGPYRHSNSSKDVAIRLIAPISGIRRHVTMDNWYGSIPLARELLQNHRLTSVCTLKKKM</sequence>
<name>A0A1B6HA96_9HEMI</name>
<dbReference type="AlphaFoldDB" id="A0A1B6HA96"/>
<reference evidence="2" key="1">
    <citation type="submission" date="2015-11" db="EMBL/GenBank/DDBJ databases">
        <title>De novo transcriptome assembly of four potential Pierce s Disease insect vectors from Arizona vineyards.</title>
        <authorList>
            <person name="Tassone E.E."/>
        </authorList>
    </citation>
    <scope>NUCLEOTIDE SEQUENCE</scope>
</reference>
<feature type="non-terminal residue" evidence="2">
    <location>
        <position position="1"/>
    </location>
</feature>
<evidence type="ECO:0000313" key="2">
    <source>
        <dbReference type="EMBL" id="JAS71557.1"/>
    </source>
</evidence>
<dbReference type="Pfam" id="PF13843">
    <property type="entry name" value="DDE_Tnp_1_7"/>
    <property type="match status" value="1"/>
</dbReference>
<dbReference type="PANTHER" id="PTHR46599">
    <property type="entry name" value="PIGGYBAC TRANSPOSABLE ELEMENT-DERIVED PROTEIN 4"/>
    <property type="match status" value="1"/>
</dbReference>
<organism evidence="2">
    <name type="scientific">Homalodisca liturata</name>
    <dbReference type="NCBI Taxonomy" id="320908"/>
    <lineage>
        <taxon>Eukaryota</taxon>
        <taxon>Metazoa</taxon>
        <taxon>Ecdysozoa</taxon>
        <taxon>Arthropoda</taxon>
        <taxon>Hexapoda</taxon>
        <taxon>Insecta</taxon>
        <taxon>Pterygota</taxon>
        <taxon>Neoptera</taxon>
        <taxon>Paraneoptera</taxon>
        <taxon>Hemiptera</taxon>
        <taxon>Auchenorrhyncha</taxon>
        <taxon>Membracoidea</taxon>
        <taxon>Cicadellidae</taxon>
        <taxon>Cicadellinae</taxon>
        <taxon>Proconiini</taxon>
        <taxon>Homalodisca</taxon>
    </lineage>
</organism>
<dbReference type="EMBL" id="GECU01036149">
    <property type="protein sequence ID" value="JAS71557.1"/>
    <property type="molecule type" value="Transcribed_RNA"/>
</dbReference>
<evidence type="ECO:0000259" key="1">
    <source>
        <dbReference type="Pfam" id="PF13843"/>
    </source>
</evidence>